<feature type="repeat" description="TPR" evidence="1">
    <location>
        <begin position="121"/>
        <end position="154"/>
    </location>
</feature>
<dbReference type="SUPFAM" id="SSF48452">
    <property type="entry name" value="TPR-like"/>
    <property type="match status" value="1"/>
</dbReference>
<gene>
    <name evidence="3" type="ORF">ACFSRZ_07660</name>
</gene>
<keyword evidence="2" id="KW-1133">Transmembrane helix</keyword>
<evidence type="ECO:0008006" key="5">
    <source>
        <dbReference type="Google" id="ProtNLM"/>
    </source>
</evidence>
<dbReference type="Proteomes" id="UP001597508">
    <property type="component" value="Unassembled WGS sequence"/>
</dbReference>
<dbReference type="RefSeq" id="WP_379665951.1">
    <property type="nucleotide sequence ID" value="NZ_JBHULH010000003.1"/>
</dbReference>
<evidence type="ECO:0000256" key="2">
    <source>
        <dbReference type="SAM" id="Phobius"/>
    </source>
</evidence>
<evidence type="ECO:0000313" key="3">
    <source>
        <dbReference type="EMBL" id="MFD2567243.1"/>
    </source>
</evidence>
<dbReference type="InterPro" id="IPR011990">
    <property type="entry name" value="TPR-like_helical_dom_sf"/>
</dbReference>
<dbReference type="PROSITE" id="PS50005">
    <property type="entry name" value="TPR"/>
    <property type="match status" value="1"/>
</dbReference>
<dbReference type="EMBL" id="JBHULH010000003">
    <property type="protein sequence ID" value="MFD2567243.1"/>
    <property type="molecule type" value="Genomic_DNA"/>
</dbReference>
<sequence>MAGEGFSKHASTSLKNNKSFLRKKSLFKKERSFLNLKRDSIKTDLGTIPSKKVSQKELRRIRKETLKDTKHAFRIEWLLFFAIIGIGVLMGIQYFQRNSEIEKIIGTKNDLDYYQKNIEEYNYLISSGDNWMREKNYHNATFQYEKALEIFPKDSIGVYRLISAYDLQCRTEQQNCEKREELLNSLVKD</sequence>
<proteinExistence type="predicted"/>
<reference evidence="4" key="1">
    <citation type="journal article" date="2019" name="Int. J. Syst. Evol. Microbiol.">
        <title>The Global Catalogue of Microorganisms (GCM) 10K type strain sequencing project: providing services to taxonomists for standard genome sequencing and annotation.</title>
        <authorList>
            <consortium name="The Broad Institute Genomics Platform"/>
            <consortium name="The Broad Institute Genome Sequencing Center for Infectious Disease"/>
            <person name="Wu L."/>
            <person name="Ma J."/>
        </authorList>
    </citation>
    <scope>NUCLEOTIDE SEQUENCE [LARGE SCALE GENOMIC DNA]</scope>
    <source>
        <strain evidence="4">KCTC 52127</strain>
    </source>
</reference>
<keyword evidence="4" id="KW-1185">Reference proteome</keyword>
<protein>
    <recommendedName>
        <fullName evidence="5">Tetratricopeptide repeat protein</fullName>
    </recommendedName>
</protein>
<keyword evidence="2" id="KW-0472">Membrane</keyword>
<feature type="transmembrane region" description="Helical" evidence="2">
    <location>
        <begin position="77"/>
        <end position="95"/>
    </location>
</feature>
<dbReference type="InterPro" id="IPR019734">
    <property type="entry name" value="TPR_rpt"/>
</dbReference>
<keyword evidence="2" id="KW-0812">Transmembrane</keyword>
<comment type="caution">
    <text evidence="3">The sequence shown here is derived from an EMBL/GenBank/DDBJ whole genome shotgun (WGS) entry which is preliminary data.</text>
</comment>
<name>A0ABW5LQZ2_9FLAO</name>
<organism evidence="3 4">
    <name type="scientific">Pseudotenacibaculum haliotis</name>
    <dbReference type="NCBI Taxonomy" id="1862138"/>
    <lineage>
        <taxon>Bacteria</taxon>
        <taxon>Pseudomonadati</taxon>
        <taxon>Bacteroidota</taxon>
        <taxon>Flavobacteriia</taxon>
        <taxon>Flavobacteriales</taxon>
        <taxon>Flavobacteriaceae</taxon>
        <taxon>Pseudotenacibaculum</taxon>
    </lineage>
</organism>
<evidence type="ECO:0000256" key="1">
    <source>
        <dbReference type="PROSITE-ProRule" id="PRU00339"/>
    </source>
</evidence>
<evidence type="ECO:0000313" key="4">
    <source>
        <dbReference type="Proteomes" id="UP001597508"/>
    </source>
</evidence>
<keyword evidence="1" id="KW-0802">TPR repeat</keyword>
<accession>A0ABW5LQZ2</accession>